<dbReference type="GeneID" id="98173800"/>
<proteinExistence type="predicted"/>
<evidence type="ECO:0000313" key="2">
    <source>
        <dbReference type="EMBL" id="GAB1312845.1"/>
    </source>
</evidence>
<name>A0ABQ0G505_9PEZI</name>
<feature type="compositionally biased region" description="Polar residues" evidence="1">
    <location>
        <begin position="132"/>
        <end position="145"/>
    </location>
</feature>
<dbReference type="Proteomes" id="UP001628179">
    <property type="component" value="Unassembled WGS sequence"/>
</dbReference>
<reference evidence="2 3" key="1">
    <citation type="submission" date="2024-09" db="EMBL/GenBank/DDBJ databases">
        <title>Itraconazole resistance in Madurella fahalii resulting from another homologue of gene encoding cytochrome P450 14-alpha sterol demethylase (CYP51).</title>
        <authorList>
            <person name="Yoshioka I."/>
            <person name="Fahal A.H."/>
            <person name="Kaneko S."/>
            <person name="Yaguchi T."/>
        </authorList>
    </citation>
    <scope>NUCLEOTIDE SEQUENCE [LARGE SCALE GENOMIC DNA]</scope>
    <source>
        <strain evidence="2 3">IFM 68171</strain>
    </source>
</reference>
<gene>
    <name evidence="2" type="ORF">MFIFM68171_03055</name>
</gene>
<feature type="region of interest" description="Disordered" evidence="1">
    <location>
        <begin position="1"/>
        <end position="164"/>
    </location>
</feature>
<dbReference type="EMBL" id="BAAFSV010000002">
    <property type="protein sequence ID" value="GAB1312845.1"/>
    <property type="molecule type" value="Genomic_DNA"/>
</dbReference>
<feature type="compositionally biased region" description="Low complexity" evidence="1">
    <location>
        <begin position="214"/>
        <end position="227"/>
    </location>
</feature>
<dbReference type="RefSeq" id="XP_070914578.1">
    <property type="nucleotide sequence ID" value="XM_071058477.1"/>
</dbReference>
<keyword evidence="3" id="KW-1185">Reference proteome</keyword>
<feature type="compositionally biased region" description="Basic and acidic residues" evidence="1">
    <location>
        <begin position="392"/>
        <end position="410"/>
    </location>
</feature>
<evidence type="ECO:0000313" key="3">
    <source>
        <dbReference type="Proteomes" id="UP001628179"/>
    </source>
</evidence>
<comment type="caution">
    <text evidence="2">The sequence shown here is derived from an EMBL/GenBank/DDBJ whole genome shotgun (WGS) entry which is preliminary data.</text>
</comment>
<feature type="region of interest" description="Disordered" evidence="1">
    <location>
        <begin position="379"/>
        <end position="422"/>
    </location>
</feature>
<protein>
    <submittedName>
        <fullName evidence="2">Uncharacterized protein</fullName>
    </submittedName>
</protein>
<feature type="region of interest" description="Disordered" evidence="1">
    <location>
        <begin position="176"/>
        <end position="241"/>
    </location>
</feature>
<sequence>MAMAETATPPHDRAGRLGRRRPFSTLMKKLANLKATSSGDGGRPTGSKRGAAKKRQLQNNPYPQSGRVDFGLSSRDSHYSVSSGPSRRLDSTASLERPGSVRSSSDEQAPPTAGARSMAPTVSTEHEATAPSHGTSSVAGTSRTANGRRGGDSTFSSPAPSVRSLTTTLTTIQTVAPNAGAGGNPNLAPTNHHSGNHHSHQSQSSSQVIHFNQPFPTTASPASAIPAHLTPSGSATGHPTTYATATANNLLTDNASILTLASSSKRRRRRSFDTDASVRALAPSSLWGGSRESLPLSVLSATMTVDAGPATPGLHRGASGGERTSIYSATGAGILAGASASERNSFYAKQGGAGIVAGDAVSVRSGLLGHGRTDSVSGSIGGYAVASGGPSPREREVVLERERDMERGVEERDEEDGGEGKA</sequence>
<feature type="compositionally biased region" description="Acidic residues" evidence="1">
    <location>
        <begin position="411"/>
        <end position="422"/>
    </location>
</feature>
<evidence type="ECO:0000256" key="1">
    <source>
        <dbReference type="SAM" id="MobiDB-lite"/>
    </source>
</evidence>
<accession>A0ABQ0G505</accession>
<organism evidence="2 3">
    <name type="scientific">Madurella fahalii</name>
    <dbReference type="NCBI Taxonomy" id="1157608"/>
    <lineage>
        <taxon>Eukaryota</taxon>
        <taxon>Fungi</taxon>
        <taxon>Dikarya</taxon>
        <taxon>Ascomycota</taxon>
        <taxon>Pezizomycotina</taxon>
        <taxon>Sordariomycetes</taxon>
        <taxon>Sordariomycetidae</taxon>
        <taxon>Sordariales</taxon>
        <taxon>Sordariales incertae sedis</taxon>
        <taxon>Madurella</taxon>
    </lineage>
</organism>